<evidence type="ECO:0000313" key="3">
    <source>
        <dbReference type="Proteomes" id="UP000267400"/>
    </source>
</evidence>
<dbReference type="InterPro" id="IPR050404">
    <property type="entry name" value="Heme-degrading_MO"/>
</dbReference>
<evidence type="ECO:0000313" key="2">
    <source>
        <dbReference type="EMBL" id="RTQ98050.1"/>
    </source>
</evidence>
<dbReference type="Pfam" id="PF03992">
    <property type="entry name" value="ABM"/>
    <property type="match status" value="1"/>
</dbReference>
<dbReference type="PROSITE" id="PS51725">
    <property type="entry name" value="ABM"/>
    <property type="match status" value="1"/>
</dbReference>
<dbReference type="EMBL" id="RXNS01000027">
    <property type="protein sequence ID" value="RTQ98050.1"/>
    <property type="molecule type" value="Genomic_DNA"/>
</dbReference>
<dbReference type="OrthoDB" id="9798115at2"/>
<name>A0A3S0HM56_9GAMM</name>
<reference evidence="2 3" key="1">
    <citation type="submission" date="2018-12" db="EMBL/GenBank/DDBJ databases">
        <authorList>
            <person name="Yu L."/>
        </authorList>
    </citation>
    <scope>NUCLEOTIDE SEQUENCE [LARGE SCALE GENOMIC DNA]</scope>
    <source>
        <strain evidence="2 3">11S</strain>
    </source>
</reference>
<dbReference type="SUPFAM" id="SSF54909">
    <property type="entry name" value="Dimeric alpha+beta barrel"/>
    <property type="match status" value="1"/>
</dbReference>
<dbReference type="RefSeq" id="WP_126486932.1">
    <property type="nucleotide sequence ID" value="NZ_RXNS01000027.1"/>
</dbReference>
<comment type="caution">
    <text evidence="2">The sequence shown here is derived from an EMBL/GenBank/DDBJ whole genome shotgun (WGS) entry which is preliminary data.</text>
</comment>
<dbReference type="Proteomes" id="UP000267400">
    <property type="component" value="Unassembled WGS sequence"/>
</dbReference>
<keyword evidence="2" id="KW-0560">Oxidoreductase</keyword>
<dbReference type="GO" id="GO:0004497">
    <property type="term" value="F:monooxygenase activity"/>
    <property type="evidence" value="ECO:0007669"/>
    <property type="project" value="UniProtKB-KW"/>
</dbReference>
<keyword evidence="3" id="KW-1185">Reference proteome</keyword>
<dbReference type="AlphaFoldDB" id="A0A3S0HM56"/>
<keyword evidence="2" id="KW-0503">Monooxygenase</keyword>
<dbReference type="InterPro" id="IPR011008">
    <property type="entry name" value="Dimeric_a/b-barrel"/>
</dbReference>
<dbReference type="PANTHER" id="PTHR34474">
    <property type="entry name" value="SIGNAL TRANSDUCTION PROTEIN TRAP"/>
    <property type="match status" value="1"/>
</dbReference>
<accession>A0A3S0HM56</accession>
<dbReference type="Gene3D" id="3.30.70.100">
    <property type="match status" value="1"/>
</dbReference>
<feature type="domain" description="ABM" evidence="1">
    <location>
        <begin position="3"/>
        <end position="94"/>
    </location>
</feature>
<protein>
    <submittedName>
        <fullName evidence="2">Antibiotic biosynthesis monooxygenase</fullName>
    </submittedName>
</protein>
<proteinExistence type="predicted"/>
<dbReference type="PANTHER" id="PTHR34474:SF2">
    <property type="entry name" value="SIGNAL TRANSDUCTION PROTEIN TRAP"/>
    <property type="match status" value="1"/>
</dbReference>
<gene>
    <name evidence="2" type="ORF">EKG36_19425</name>
</gene>
<evidence type="ECO:0000259" key="1">
    <source>
        <dbReference type="PROSITE" id="PS51725"/>
    </source>
</evidence>
<sequence>MSYIVNNRIHVNPGFEDTFEARFRARAGEIDKQPGFVAMRVLRPQGNQAPYVVETEWESQAAFRAWVGSDDFKRAHANPLPAEATAEGGGIEQFEVVEGTVAWGRAGSQGS</sequence>
<dbReference type="InterPro" id="IPR007138">
    <property type="entry name" value="ABM_dom"/>
</dbReference>
<organism evidence="2 3">
    <name type="scientific">Halomonas nitroreducens</name>
    <dbReference type="NCBI Taxonomy" id="447425"/>
    <lineage>
        <taxon>Bacteria</taxon>
        <taxon>Pseudomonadati</taxon>
        <taxon>Pseudomonadota</taxon>
        <taxon>Gammaproteobacteria</taxon>
        <taxon>Oceanospirillales</taxon>
        <taxon>Halomonadaceae</taxon>
        <taxon>Halomonas</taxon>
    </lineage>
</organism>